<dbReference type="Proteomes" id="UP001500266">
    <property type="component" value="Unassembled WGS sequence"/>
</dbReference>
<comment type="caution">
    <text evidence="1">The sequence shown here is derived from an EMBL/GenBank/DDBJ whole genome shotgun (WGS) entry which is preliminary data.</text>
</comment>
<dbReference type="RefSeq" id="WP_345017647.1">
    <property type="nucleotide sequence ID" value="NZ_BAABDO010000007.1"/>
</dbReference>
<name>A0ABP7Y534_9ACTN</name>
<reference evidence="2" key="1">
    <citation type="journal article" date="2019" name="Int. J. Syst. Evol. Microbiol.">
        <title>The Global Catalogue of Microorganisms (GCM) 10K type strain sequencing project: providing services to taxonomists for standard genome sequencing and annotation.</title>
        <authorList>
            <consortium name="The Broad Institute Genomics Platform"/>
            <consortium name="The Broad Institute Genome Sequencing Center for Infectious Disease"/>
            <person name="Wu L."/>
            <person name="Ma J."/>
        </authorList>
    </citation>
    <scope>NUCLEOTIDE SEQUENCE [LARGE SCALE GENOMIC DNA]</scope>
    <source>
        <strain evidence="2">JCM 17316</strain>
    </source>
</reference>
<organism evidence="1 2">
    <name type="scientific">Actinomadura keratinilytica</name>
    <dbReference type="NCBI Taxonomy" id="547461"/>
    <lineage>
        <taxon>Bacteria</taxon>
        <taxon>Bacillati</taxon>
        <taxon>Actinomycetota</taxon>
        <taxon>Actinomycetes</taxon>
        <taxon>Streptosporangiales</taxon>
        <taxon>Thermomonosporaceae</taxon>
        <taxon>Actinomadura</taxon>
    </lineage>
</organism>
<accession>A0ABP7Y534</accession>
<protein>
    <recommendedName>
        <fullName evidence="3">DUF1902 domain-containing protein</fullName>
    </recommendedName>
</protein>
<evidence type="ECO:0000313" key="2">
    <source>
        <dbReference type="Proteomes" id="UP001500266"/>
    </source>
</evidence>
<proteinExistence type="predicted"/>
<sequence>MQTWKVTYAVNDGSGMFGLEPPRTETCELELETDGLEEQAIIEMIWAAVHERIGEHAVPTDAELLKS</sequence>
<keyword evidence="2" id="KW-1185">Reference proteome</keyword>
<evidence type="ECO:0000313" key="1">
    <source>
        <dbReference type="EMBL" id="GAA4130785.1"/>
    </source>
</evidence>
<gene>
    <name evidence="1" type="ORF">GCM10022416_08940</name>
</gene>
<dbReference type="EMBL" id="BAABDO010000007">
    <property type="protein sequence ID" value="GAA4130785.1"/>
    <property type="molecule type" value="Genomic_DNA"/>
</dbReference>
<evidence type="ECO:0008006" key="3">
    <source>
        <dbReference type="Google" id="ProtNLM"/>
    </source>
</evidence>